<dbReference type="AlphaFoldDB" id="A0A1X7RSJ3"/>
<evidence type="ECO:0008006" key="3">
    <source>
        <dbReference type="Google" id="ProtNLM"/>
    </source>
</evidence>
<evidence type="ECO:0000313" key="1">
    <source>
        <dbReference type="EMBL" id="SMQ50375.1"/>
    </source>
</evidence>
<sequence length="210" mass="24225">MAQSELPAVGDQHEAEQFSSNLQTAPVMMDKEPASTEVGNQPPVIQSSDAVHAPFRLLDLPDELWAEIGRLVIEDLPTIELDSWDFTDPESTSMALAVPGILQTCSALRNELRSDYYRSNKIEVRLYNSPEIYCPEALDDVRLHLQAIGPEARRLLTGYRIEQFCGWSEEYWKRTPLRRLLDWKIEMEIARFERECSCGEHEVQWKIKFL</sequence>
<reference evidence="1 2" key="1">
    <citation type="submission" date="2016-06" db="EMBL/GenBank/DDBJ databases">
        <authorList>
            <person name="Kjaerup R.B."/>
            <person name="Dalgaard T.S."/>
            <person name="Juul-Madsen H.R."/>
        </authorList>
    </citation>
    <scope>NUCLEOTIDE SEQUENCE [LARGE SCALE GENOMIC DNA]</scope>
</reference>
<accession>A0A1X7RSJ3</accession>
<protein>
    <recommendedName>
        <fullName evidence="3">F-box domain-containing protein</fullName>
    </recommendedName>
</protein>
<gene>
    <name evidence="1" type="ORF">ZT3D7_G5528</name>
</gene>
<name>A0A1X7RSJ3_ZYMT9</name>
<organism evidence="1 2">
    <name type="scientific">Zymoseptoria tritici (strain ST99CH_3D7)</name>
    <dbReference type="NCBI Taxonomy" id="1276538"/>
    <lineage>
        <taxon>Eukaryota</taxon>
        <taxon>Fungi</taxon>
        <taxon>Dikarya</taxon>
        <taxon>Ascomycota</taxon>
        <taxon>Pezizomycotina</taxon>
        <taxon>Dothideomycetes</taxon>
        <taxon>Dothideomycetidae</taxon>
        <taxon>Mycosphaerellales</taxon>
        <taxon>Mycosphaerellaceae</taxon>
        <taxon>Zymoseptoria</taxon>
    </lineage>
</organism>
<dbReference type="Proteomes" id="UP000215127">
    <property type="component" value="Chromosome 4"/>
</dbReference>
<evidence type="ECO:0000313" key="2">
    <source>
        <dbReference type="Proteomes" id="UP000215127"/>
    </source>
</evidence>
<dbReference type="EMBL" id="LT853695">
    <property type="protein sequence ID" value="SMQ50375.1"/>
    <property type="molecule type" value="Genomic_DNA"/>
</dbReference>
<keyword evidence="2" id="KW-1185">Reference proteome</keyword>
<proteinExistence type="predicted"/>